<dbReference type="InterPro" id="IPR050204">
    <property type="entry name" value="AraC_XylS_family_regulators"/>
</dbReference>
<dbReference type="GO" id="GO:0043565">
    <property type="term" value="F:sequence-specific DNA binding"/>
    <property type="evidence" value="ECO:0007669"/>
    <property type="project" value="InterPro"/>
</dbReference>
<dbReference type="AlphaFoldDB" id="A0A543DW41"/>
<evidence type="ECO:0000313" key="5">
    <source>
        <dbReference type="EMBL" id="TQM13560.1"/>
    </source>
</evidence>
<evidence type="ECO:0000259" key="4">
    <source>
        <dbReference type="PROSITE" id="PS01124"/>
    </source>
</evidence>
<evidence type="ECO:0000256" key="3">
    <source>
        <dbReference type="ARBA" id="ARBA00023163"/>
    </source>
</evidence>
<keyword evidence="6" id="KW-1185">Reference proteome</keyword>
<dbReference type="PROSITE" id="PS01124">
    <property type="entry name" value="HTH_ARAC_FAMILY_2"/>
    <property type="match status" value="1"/>
</dbReference>
<comment type="caution">
    <text evidence="5">The sequence shown here is derived from an EMBL/GenBank/DDBJ whole genome shotgun (WGS) entry which is preliminary data.</text>
</comment>
<feature type="domain" description="HTH araC/xylS-type" evidence="4">
    <location>
        <begin position="180"/>
        <end position="277"/>
    </location>
</feature>
<accession>A0A543DW41</accession>
<dbReference type="PROSITE" id="PS00041">
    <property type="entry name" value="HTH_ARAC_FAMILY_1"/>
    <property type="match status" value="1"/>
</dbReference>
<reference evidence="5 6" key="1">
    <citation type="submission" date="2019-06" db="EMBL/GenBank/DDBJ databases">
        <title>Sequencing the genomes of 1000 actinobacteria strains.</title>
        <authorList>
            <person name="Klenk H.-P."/>
        </authorList>
    </citation>
    <scope>NUCLEOTIDE SEQUENCE [LARGE SCALE GENOMIC DNA]</scope>
    <source>
        <strain evidence="5 6">DSM 45301</strain>
    </source>
</reference>
<evidence type="ECO:0000256" key="2">
    <source>
        <dbReference type="ARBA" id="ARBA00023125"/>
    </source>
</evidence>
<evidence type="ECO:0000313" key="6">
    <source>
        <dbReference type="Proteomes" id="UP000315677"/>
    </source>
</evidence>
<dbReference type="Proteomes" id="UP000315677">
    <property type="component" value="Unassembled WGS sequence"/>
</dbReference>
<dbReference type="SMART" id="SM00342">
    <property type="entry name" value="HTH_ARAC"/>
    <property type="match status" value="1"/>
</dbReference>
<gene>
    <name evidence="5" type="ORF">FB558_0311</name>
</gene>
<organism evidence="5 6">
    <name type="scientific">Pseudonocardia kunmingensis</name>
    <dbReference type="NCBI Taxonomy" id="630975"/>
    <lineage>
        <taxon>Bacteria</taxon>
        <taxon>Bacillati</taxon>
        <taxon>Actinomycetota</taxon>
        <taxon>Actinomycetes</taxon>
        <taxon>Pseudonocardiales</taxon>
        <taxon>Pseudonocardiaceae</taxon>
        <taxon>Pseudonocardia</taxon>
    </lineage>
</organism>
<dbReference type="GO" id="GO:0003700">
    <property type="term" value="F:DNA-binding transcription factor activity"/>
    <property type="evidence" value="ECO:0007669"/>
    <property type="project" value="InterPro"/>
</dbReference>
<keyword evidence="2 5" id="KW-0238">DNA-binding</keyword>
<dbReference type="Pfam" id="PF12833">
    <property type="entry name" value="HTH_18"/>
    <property type="match status" value="1"/>
</dbReference>
<dbReference type="Pfam" id="PF12852">
    <property type="entry name" value="Cupin_6"/>
    <property type="match status" value="1"/>
</dbReference>
<dbReference type="InterPro" id="IPR018060">
    <property type="entry name" value="HTH_AraC"/>
</dbReference>
<name>A0A543DW41_9PSEU</name>
<keyword evidence="1" id="KW-0805">Transcription regulation</keyword>
<dbReference type="InterPro" id="IPR009057">
    <property type="entry name" value="Homeodomain-like_sf"/>
</dbReference>
<dbReference type="InterPro" id="IPR032783">
    <property type="entry name" value="AraC_lig"/>
</dbReference>
<dbReference type="PANTHER" id="PTHR46796:SF13">
    <property type="entry name" value="HTH-TYPE TRANSCRIPTIONAL ACTIVATOR RHAS"/>
    <property type="match status" value="1"/>
</dbReference>
<dbReference type="SUPFAM" id="SSF46689">
    <property type="entry name" value="Homeodomain-like"/>
    <property type="match status" value="2"/>
</dbReference>
<evidence type="ECO:0000256" key="1">
    <source>
        <dbReference type="ARBA" id="ARBA00023015"/>
    </source>
</evidence>
<dbReference type="PANTHER" id="PTHR46796">
    <property type="entry name" value="HTH-TYPE TRANSCRIPTIONAL ACTIVATOR RHAS-RELATED"/>
    <property type="match status" value="1"/>
</dbReference>
<sequence>MLARPRRMRARLCSEGVTVLETLLRGIRTHEGALRRTPLAPGEEYAVPVGSPLVLCGVVSGEVDVAGERLPAGGVAMIQPGATVTVRAGDAGAALLVCGYRSRGGGVRLTSALPPAAVVAPDDPDCVVLLELLDRGCDGPAVVTDRLLDWLLTCTLNAWFATHAPERPGWFAALADPVVGPALEALHADPARRWTVEELAARGGSGRAAFAKRFRELVGDAPLAYLRSWRMTLAAEYLADPDVTVGAVARRVGYSDAFTFSAAFKRERGVAPSTVRA</sequence>
<dbReference type="Gene3D" id="1.10.10.60">
    <property type="entry name" value="Homeodomain-like"/>
    <property type="match status" value="2"/>
</dbReference>
<dbReference type="OrthoDB" id="241790at2"/>
<dbReference type="InterPro" id="IPR018062">
    <property type="entry name" value="HTH_AraC-typ_CS"/>
</dbReference>
<proteinExistence type="predicted"/>
<protein>
    <submittedName>
        <fullName evidence="5">AraC-like DNA-binding protein</fullName>
    </submittedName>
</protein>
<dbReference type="EMBL" id="VFPA01000001">
    <property type="protein sequence ID" value="TQM13560.1"/>
    <property type="molecule type" value="Genomic_DNA"/>
</dbReference>
<keyword evidence="3" id="KW-0804">Transcription</keyword>